<feature type="compositionally biased region" description="Low complexity" evidence="1">
    <location>
        <begin position="1"/>
        <end position="23"/>
    </location>
</feature>
<dbReference type="AlphaFoldDB" id="A0A6A6AFE1"/>
<accession>A0A6A6AFE1</accession>
<feature type="region of interest" description="Disordered" evidence="1">
    <location>
        <begin position="294"/>
        <end position="316"/>
    </location>
</feature>
<name>A0A6A6AFE1_9PLEO</name>
<feature type="compositionally biased region" description="Low complexity" evidence="1">
    <location>
        <begin position="294"/>
        <end position="307"/>
    </location>
</feature>
<organism evidence="2 3">
    <name type="scientific">Dothidotthia symphoricarpi CBS 119687</name>
    <dbReference type="NCBI Taxonomy" id="1392245"/>
    <lineage>
        <taxon>Eukaryota</taxon>
        <taxon>Fungi</taxon>
        <taxon>Dikarya</taxon>
        <taxon>Ascomycota</taxon>
        <taxon>Pezizomycotina</taxon>
        <taxon>Dothideomycetes</taxon>
        <taxon>Pleosporomycetidae</taxon>
        <taxon>Pleosporales</taxon>
        <taxon>Dothidotthiaceae</taxon>
        <taxon>Dothidotthia</taxon>
    </lineage>
</organism>
<reference evidence="2" key="1">
    <citation type="journal article" date="2020" name="Stud. Mycol.">
        <title>101 Dothideomycetes genomes: a test case for predicting lifestyles and emergence of pathogens.</title>
        <authorList>
            <person name="Haridas S."/>
            <person name="Albert R."/>
            <person name="Binder M."/>
            <person name="Bloem J."/>
            <person name="Labutti K."/>
            <person name="Salamov A."/>
            <person name="Andreopoulos B."/>
            <person name="Baker S."/>
            <person name="Barry K."/>
            <person name="Bills G."/>
            <person name="Bluhm B."/>
            <person name="Cannon C."/>
            <person name="Castanera R."/>
            <person name="Culley D."/>
            <person name="Daum C."/>
            <person name="Ezra D."/>
            <person name="Gonzalez J."/>
            <person name="Henrissat B."/>
            <person name="Kuo A."/>
            <person name="Liang C."/>
            <person name="Lipzen A."/>
            <person name="Lutzoni F."/>
            <person name="Magnuson J."/>
            <person name="Mondo S."/>
            <person name="Nolan M."/>
            <person name="Ohm R."/>
            <person name="Pangilinan J."/>
            <person name="Park H.-J."/>
            <person name="Ramirez L."/>
            <person name="Alfaro M."/>
            <person name="Sun H."/>
            <person name="Tritt A."/>
            <person name="Yoshinaga Y."/>
            <person name="Zwiers L.-H."/>
            <person name="Turgeon B."/>
            <person name="Goodwin S."/>
            <person name="Spatafora J."/>
            <person name="Crous P."/>
            <person name="Grigoriev I."/>
        </authorList>
    </citation>
    <scope>NUCLEOTIDE SEQUENCE</scope>
    <source>
        <strain evidence="2">CBS 119687</strain>
    </source>
</reference>
<gene>
    <name evidence="2" type="ORF">P153DRAFT_395709</name>
</gene>
<feature type="region of interest" description="Disordered" evidence="1">
    <location>
        <begin position="1"/>
        <end position="25"/>
    </location>
</feature>
<feature type="compositionally biased region" description="Low complexity" evidence="1">
    <location>
        <begin position="231"/>
        <end position="244"/>
    </location>
</feature>
<dbReference type="RefSeq" id="XP_033524663.1">
    <property type="nucleotide sequence ID" value="XM_033671422.1"/>
</dbReference>
<dbReference type="Proteomes" id="UP000799771">
    <property type="component" value="Unassembled WGS sequence"/>
</dbReference>
<evidence type="ECO:0000256" key="1">
    <source>
        <dbReference type="SAM" id="MobiDB-lite"/>
    </source>
</evidence>
<dbReference type="OrthoDB" id="10628994at2759"/>
<evidence type="ECO:0000313" key="3">
    <source>
        <dbReference type="Proteomes" id="UP000799771"/>
    </source>
</evidence>
<keyword evidence="3" id="KW-1185">Reference proteome</keyword>
<feature type="region of interest" description="Disordered" evidence="1">
    <location>
        <begin position="224"/>
        <end position="244"/>
    </location>
</feature>
<dbReference type="GeneID" id="54411854"/>
<protein>
    <submittedName>
        <fullName evidence="2">Uncharacterized protein</fullName>
    </submittedName>
</protein>
<evidence type="ECO:0000313" key="2">
    <source>
        <dbReference type="EMBL" id="KAF2130276.1"/>
    </source>
</evidence>
<proteinExistence type="predicted"/>
<dbReference type="EMBL" id="ML977504">
    <property type="protein sequence ID" value="KAF2130276.1"/>
    <property type="molecule type" value="Genomic_DNA"/>
</dbReference>
<sequence>MLSSRHSFSPSTHPTQHTHNNTNMSTGVLEEGHLFELMLGICDAGHSDKTVGLYVGSWNLLMFTHRHHILWGGEESDDVYSNVEGVTGVFSVDCATTMLATCFLPPRMPLEHIESVDVTLSPAALTFYRLVYMLAVPETDRRPSDRTTMVVLESGDDGTIHALVAKLNRIVCSKEPGRWWDEAPAVFVLNGVNDLQDLFDNVKAGTQPRFATVSIARLPKTPVSMDNQIQSPTPTAAPSTSSVTKTVTGIPLRTYIPPHTRKTQSMDTITSHPHEAAGIPLRAYTPPHIRKTQTATSTSTAVSTSHVPSPPVDQEPGFTLRSGGRLLFHLPCIWRRILRSESNVFIDHDLIHVLSSEEFRVAVLKEFQRLDTVTPTIMQMKDALLRIFSNVRTSLPTRVIDPFWRGPTSWDRVDRREVGVCYHTRKWNVYSYQHMQCSLCLRTHTNTEVPRRCKIH</sequence>